<comment type="cofactor">
    <cofactor evidence="1">
        <name>Mg(2+)</name>
        <dbReference type="ChEBI" id="CHEBI:18420"/>
    </cofactor>
</comment>
<keyword evidence="5" id="KW-0460">Magnesium</keyword>
<keyword evidence="4" id="KW-0479">Metal-binding</keyword>
<dbReference type="SUPFAM" id="SSF48576">
    <property type="entry name" value="Terpenoid synthases"/>
    <property type="match status" value="1"/>
</dbReference>
<dbReference type="PROSITE" id="PS00444">
    <property type="entry name" value="POLYPRENYL_SYNTHASE_2"/>
    <property type="match status" value="1"/>
</dbReference>
<organism evidence="7 8">
    <name type="scientific">Lentzea flava</name>
    <dbReference type="NCBI Taxonomy" id="103732"/>
    <lineage>
        <taxon>Bacteria</taxon>
        <taxon>Bacillati</taxon>
        <taxon>Actinomycetota</taxon>
        <taxon>Actinomycetes</taxon>
        <taxon>Pseudonocardiales</taxon>
        <taxon>Pseudonocardiaceae</taxon>
        <taxon>Lentzea</taxon>
    </lineage>
</organism>
<dbReference type="PANTHER" id="PTHR12001:SF69">
    <property type="entry name" value="ALL TRANS-POLYPRENYL-DIPHOSPHATE SYNTHASE PDSS1"/>
    <property type="match status" value="1"/>
</dbReference>
<dbReference type="Proteomes" id="UP000649573">
    <property type="component" value="Unassembled WGS sequence"/>
</dbReference>
<evidence type="ECO:0000256" key="3">
    <source>
        <dbReference type="ARBA" id="ARBA00022679"/>
    </source>
</evidence>
<sequence length="344" mass="36322">MLTPAELGLAVVDEEAGRLVEQRIASAGVCGQPWLDSALAPLLARPGKRLRPALVFAAAACGSNQDFRALVDCAASVELMHLSSLIHDDLMDSAAMRSGMPTLHVSIGPDAAVLGGDHLFAVGGSLAAGVSQQAALAWHRGYADLCAGQIRETANRYRVDTTVGEYLAAINGKTAALMRTSCELGALCGGLDDSVVAALGRFGEAFGMVFQLVDDVMDIVSTEQLWRKPVQQDLANGVYSACVLMALGRPDSELHHLLAGDMSAEAIDRANRCAAAEGMRETLSLLERHVRMAETALDALPCSAASAHLLAAPRRYVAGVLERSVAPEHRELIRSSQRTTLISA</sequence>
<evidence type="ECO:0000256" key="6">
    <source>
        <dbReference type="RuleBase" id="RU004466"/>
    </source>
</evidence>
<evidence type="ECO:0000256" key="5">
    <source>
        <dbReference type="ARBA" id="ARBA00022842"/>
    </source>
</evidence>
<dbReference type="EMBL" id="BMRE01000083">
    <property type="protein sequence ID" value="GGU83054.1"/>
    <property type="molecule type" value="Genomic_DNA"/>
</dbReference>
<dbReference type="SFLD" id="SFLDS00005">
    <property type="entry name" value="Isoprenoid_Synthase_Type_I"/>
    <property type="match status" value="1"/>
</dbReference>
<gene>
    <name evidence="7" type="ORF">GCM10010178_86900</name>
</gene>
<dbReference type="InterPro" id="IPR033749">
    <property type="entry name" value="Polyprenyl_synt_CS"/>
</dbReference>
<keyword evidence="3 6" id="KW-0808">Transferase</keyword>
<dbReference type="Pfam" id="PF00348">
    <property type="entry name" value="polyprenyl_synt"/>
    <property type="match status" value="1"/>
</dbReference>
<dbReference type="CDD" id="cd00685">
    <property type="entry name" value="Trans_IPPS_HT"/>
    <property type="match status" value="1"/>
</dbReference>
<name>A0ABQ2VGC1_9PSEU</name>
<protein>
    <submittedName>
        <fullName evidence="7">Geranylgeranyl pyrophosphate synthase</fullName>
    </submittedName>
</protein>
<proteinExistence type="inferred from homology"/>
<evidence type="ECO:0000256" key="4">
    <source>
        <dbReference type="ARBA" id="ARBA00022723"/>
    </source>
</evidence>
<dbReference type="InterPro" id="IPR000092">
    <property type="entry name" value="Polyprenyl_synt"/>
</dbReference>
<dbReference type="Gene3D" id="1.10.600.10">
    <property type="entry name" value="Farnesyl Diphosphate Synthase"/>
    <property type="match status" value="1"/>
</dbReference>
<comment type="similarity">
    <text evidence="2 6">Belongs to the FPP/GGPP synthase family.</text>
</comment>
<accession>A0ABQ2VGC1</accession>
<dbReference type="PANTHER" id="PTHR12001">
    <property type="entry name" value="GERANYLGERANYL PYROPHOSPHATE SYNTHASE"/>
    <property type="match status" value="1"/>
</dbReference>
<comment type="caution">
    <text evidence="7">The sequence shown here is derived from an EMBL/GenBank/DDBJ whole genome shotgun (WGS) entry which is preliminary data.</text>
</comment>
<evidence type="ECO:0000313" key="7">
    <source>
        <dbReference type="EMBL" id="GGU83054.1"/>
    </source>
</evidence>
<reference evidence="8" key="1">
    <citation type="journal article" date="2019" name="Int. J. Syst. Evol. Microbiol.">
        <title>The Global Catalogue of Microorganisms (GCM) 10K type strain sequencing project: providing services to taxonomists for standard genome sequencing and annotation.</title>
        <authorList>
            <consortium name="The Broad Institute Genomics Platform"/>
            <consortium name="The Broad Institute Genome Sequencing Center for Infectious Disease"/>
            <person name="Wu L."/>
            <person name="Ma J."/>
        </authorList>
    </citation>
    <scope>NUCLEOTIDE SEQUENCE [LARGE SCALE GENOMIC DNA]</scope>
    <source>
        <strain evidence="8">JCM 3296</strain>
    </source>
</reference>
<evidence type="ECO:0000256" key="1">
    <source>
        <dbReference type="ARBA" id="ARBA00001946"/>
    </source>
</evidence>
<evidence type="ECO:0000256" key="2">
    <source>
        <dbReference type="ARBA" id="ARBA00006706"/>
    </source>
</evidence>
<keyword evidence="8" id="KW-1185">Reference proteome</keyword>
<evidence type="ECO:0000313" key="8">
    <source>
        <dbReference type="Proteomes" id="UP000649573"/>
    </source>
</evidence>
<dbReference type="InterPro" id="IPR008949">
    <property type="entry name" value="Isoprenoid_synthase_dom_sf"/>
</dbReference>